<organism evidence="2 3">
    <name type="scientific">Monoglobus pectinilyticus</name>
    <dbReference type="NCBI Taxonomy" id="1981510"/>
    <lineage>
        <taxon>Bacteria</taxon>
        <taxon>Bacillati</taxon>
        <taxon>Bacillota</taxon>
        <taxon>Clostridia</taxon>
        <taxon>Monoglobales</taxon>
        <taxon>Monoglobaceae</taxon>
        <taxon>Monoglobus</taxon>
    </lineage>
</organism>
<dbReference type="SUPFAM" id="SSF47413">
    <property type="entry name" value="lambda repressor-like DNA-binding domains"/>
    <property type="match status" value="1"/>
</dbReference>
<dbReference type="Pfam" id="PF01381">
    <property type="entry name" value="HTH_3"/>
    <property type="match status" value="1"/>
</dbReference>
<keyword evidence="3" id="KW-1185">Reference proteome</keyword>
<sequence length="88" mass="10273">MNLIKVNIGKMLYSKRMELNLSQEQMAEKCCISVRQYIDLENSKRIPMLETFINITIACDMDIGVFIHNLIESGYEITDDKNARQEKK</sequence>
<dbReference type="SMART" id="SM00530">
    <property type="entry name" value="HTH_XRE"/>
    <property type="match status" value="1"/>
</dbReference>
<keyword evidence="2" id="KW-0238">DNA-binding</keyword>
<dbReference type="Proteomes" id="UP000235589">
    <property type="component" value="Chromosome"/>
</dbReference>
<evidence type="ECO:0000259" key="1">
    <source>
        <dbReference type="PROSITE" id="PS50943"/>
    </source>
</evidence>
<dbReference type="GO" id="GO:0003677">
    <property type="term" value="F:DNA binding"/>
    <property type="evidence" value="ECO:0007669"/>
    <property type="project" value="UniProtKB-KW"/>
</dbReference>
<dbReference type="PROSITE" id="PS50943">
    <property type="entry name" value="HTH_CROC1"/>
    <property type="match status" value="1"/>
</dbReference>
<dbReference type="AlphaFoldDB" id="A0A2K9P0S9"/>
<dbReference type="InterPro" id="IPR001387">
    <property type="entry name" value="Cro/C1-type_HTH"/>
</dbReference>
<dbReference type="EMBL" id="CP020991">
    <property type="protein sequence ID" value="AUO18874.1"/>
    <property type="molecule type" value="Genomic_DNA"/>
</dbReference>
<accession>A0A2K9P0S9</accession>
<dbReference type="RefSeq" id="WP_102365127.1">
    <property type="nucleotide sequence ID" value="NZ_CP020991.1"/>
</dbReference>
<dbReference type="OrthoDB" id="1647070at2"/>
<evidence type="ECO:0000313" key="3">
    <source>
        <dbReference type="Proteomes" id="UP000235589"/>
    </source>
</evidence>
<dbReference type="Gene3D" id="1.10.260.40">
    <property type="entry name" value="lambda repressor-like DNA-binding domains"/>
    <property type="match status" value="1"/>
</dbReference>
<reference evidence="2 3" key="1">
    <citation type="submission" date="2017-04" db="EMBL/GenBank/DDBJ databases">
        <title>Monoglobus pectinilyticus 14 draft genome.</title>
        <authorList>
            <person name="Kim C."/>
            <person name="Rosendale D.I."/>
            <person name="Kelly W.J."/>
            <person name="Tannock G.W."/>
            <person name="Patchett M.L."/>
            <person name="Jordens J.Z."/>
        </authorList>
    </citation>
    <scope>NUCLEOTIDE SEQUENCE [LARGE SCALE GENOMIC DNA]</scope>
    <source>
        <strain evidence="2 3">14</strain>
    </source>
</reference>
<dbReference type="GeneID" id="98062117"/>
<evidence type="ECO:0000313" key="2">
    <source>
        <dbReference type="EMBL" id="AUO18874.1"/>
    </source>
</evidence>
<proteinExistence type="predicted"/>
<protein>
    <submittedName>
        <fullName evidence="2">DNA-binding helix-turn-helix protein</fullName>
    </submittedName>
</protein>
<name>A0A2K9P0S9_9FIRM</name>
<gene>
    <name evidence="2" type="ORF">B9O19_00691</name>
</gene>
<dbReference type="KEGG" id="mpec:B9O19_00691"/>
<dbReference type="CDD" id="cd00093">
    <property type="entry name" value="HTH_XRE"/>
    <property type="match status" value="1"/>
</dbReference>
<dbReference type="InterPro" id="IPR010982">
    <property type="entry name" value="Lambda_DNA-bd_dom_sf"/>
</dbReference>
<feature type="domain" description="HTH cro/C1-type" evidence="1">
    <location>
        <begin position="12"/>
        <end position="66"/>
    </location>
</feature>